<evidence type="ECO:0000313" key="3">
    <source>
        <dbReference type="EnsemblPlants" id="Kaladp0048s0316.1.v1.1"/>
    </source>
</evidence>
<accession>A0A7N0TZ90</accession>
<comment type="similarity">
    <text evidence="1">Belongs to the major facilitator superfamily.</text>
</comment>
<keyword evidence="2" id="KW-1133">Transmembrane helix</keyword>
<reference evidence="3" key="1">
    <citation type="submission" date="2021-01" db="UniProtKB">
        <authorList>
            <consortium name="EnsemblPlants"/>
        </authorList>
    </citation>
    <scope>IDENTIFICATION</scope>
</reference>
<dbReference type="GO" id="GO:0015293">
    <property type="term" value="F:symporter activity"/>
    <property type="evidence" value="ECO:0007669"/>
    <property type="project" value="InterPro"/>
</dbReference>
<feature type="transmembrane region" description="Helical" evidence="2">
    <location>
        <begin position="12"/>
        <end position="32"/>
    </location>
</feature>
<dbReference type="PANTHER" id="PTHR11328">
    <property type="entry name" value="MAJOR FACILITATOR SUPERFAMILY DOMAIN-CONTAINING PROTEIN"/>
    <property type="match status" value="1"/>
</dbReference>
<name>A0A7N0TZ90_KALFE</name>
<evidence type="ECO:0000256" key="2">
    <source>
        <dbReference type="SAM" id="Phobius"/>
    </source>
</evidence>
<organism evidence="3 4">
    <name type="scientific">Kalanchoe fedtschenkoi</name>
    <name type="common">Lavender scallops</name>
    <name type="synonym">South American air plant</name>
    <dbReference type="NCBI Taxonomy" id="63787"/>
    <lineage>
        <taxon>Eukaryota</taxon>
        <taxon>Viridiplantae</taxon>
        <taxon>Streptophyta</taxon>
        <taxon>Embryophyta</taxon>
        <taxon>Tracheophyta</taxon>
        <taxon>Spermatophyta</taxon>
        <taxon>Magnoliopsida</taxon>
        <taxon>eudicotyledons</taxon>
        <taxon>Gunneridae</taxon>
        <taxon>Pentapetalae</taxon>
        <taxon>Saxifragales</taxon>
        <taxon>Crassulaceae</taxon>
        <taxon>Kalanchoe</taxon>
    </lineage>
</organism>
<keyword evidence="4" id="KW-1185">Reference proteome</keyword>
<keyword evidence="2" id="KW-0472">Membrane</keyword>
<feature type="transmembrane region" description="Helical" evidence="2">
    <location>
        <begin position="52"/>
        <end position="72"/>
    </location>
</feature>
<dbReference type="InterPro" id="IPR039672">
    <property type="entry name" value="MFS_2"/>
</dbReference>
<dbReference type="GO" id="GO:0008643">
    <property type="term" value="P:carbohydrate transport"/>
    <property type="evidence" value="ECO:0007669"/>
    <property type="project" value="InterPro"/>
</dbReference>
<sequence>MTGLAAHSAAHAFVYGSLSFLDKMACGLALYILESYEKNQPCHSGRFSITRFGVGLLPAVCALLGVVITYTMKLHKPEQKTLTEPLLV</sequence>
<proteinExistence type="inferred from homology"/>
<dbReference type="OMA" id="YFMELNS"/>
<dbReference type="GO" id="GO:0005886">
    <property type="term" value="C:plasma membrane"/>
    <property type="evidence" value="ECO:0007669"/>
    <property type="project" value="TreeGrafter"/>
</dbReference>
<evidence type="ECO:0000313" key="4">
    <source>
        <dbReference type="Proteomes" id="UP000594263"/>
    </source>
</evidence>
<dbReference type="AlphaFoldDB" id="A0A7N0TZ90"/>
<protein>
    <submittedName>
        <fullName evidence="3">Uncharacterized protein</fullName>
    </submittedName>
</protein>
<dbReference type="Proteomes" id="UP000594263">
    <property type="component" value="Unplaced"/>
</dbReference>
<dbReference type="Gramene" id="Kaladp0048s0316.1.v1.1">
    <property type="protein sequence ID" value="Kaladp0048s0316.1.v1.1"/>
    <property type="gene ID" value="Kaladp0048s0316.v1.1"/>
</dbReference>
<keyword evidence="2" id="KW-0812">Transmembrane</keyword>
<evidence type="ECO:0000256" key="1">
    <source>
        <dbReference type="ARBA" id="ARBA00008335"/>
    </source>
</evidence>
<dbReference type="EnsemblPlants" id="Kaladp0048s0316.1.v1.1">
    <property type="protein sequence ID" value="Kaladp0048s0316.1.v1.1"/>
    <property type="gene ID" value="Kaladp0048s0316.v1.1"/>
</dbReference>
<dbReference type="PANTHER" id="PTHR11328:SF28">
    <property type="entry name" value="MAJOR FACILITATOR SUPERFAMILY DOMAIN-CONTAINING PROTEIN 12"/>
    <property type="match status" value="1"/>
</dbReference>